<dbReference type="GO" id="GO:0003677">
    <property type="term" value="F:DNA binding"/>
    <property type="evidence" value="ECO:0007669"/>
    <property type="project" value="InterPro"/>
</dbReference>
<protein>
    <recommendedName>
        <fullName evidence="1">Nuclease associated modular domain-containing protein</fullName>
    </recommendedName>
</protein>
<dbReference type="EMBL" id="MT144897">
    <property type="protein sequence ID" value="QJI01086.1"/>
    <property type="molecule type" value="Genomic_DNA"/>
</dbReference>
<name>A0A6M3XXT8_9ZZZZ</name>
<evidence type="ECO:0000259" key="1">
    <source>
        <dbReference type="SMART" id="SM00496"/>
    </source>
</evidence>
<gene>
    <name evidence="2" type="ORF">TM448B02288_0008</name>
</gene>
<proteinExistence type="predicted"/>
<dbReference type="AlphaFoldDB" id="A0A6M3XXT8"/>
<organism evidence="2">
    <name type="scientific">viral metagenome</name>
    <dbReference type="NCBI Taxonomy" id="1070528"/>
    <lineage>
        <taxon>unclassified sequences</taxon>
        <taxon>metagenomes</taxon>
        <taxon>organismal metagenomes</taxon>
    </lineage>
</organism>
<reference evidence="2" key="1">
    <citation type="submission" date="2020-03" db="EMBL/GenBank/DDBJ databases">
        <title>The deep terrestrial virosphere.</title>
        <authorList>
            <person name="Holmfeldt K."/>
            <person name="Nilsson E."/>
            <person name="Simone D."/>
            <person name="Lopez-Fernandez M."/>
            <person name="Wu X."/>
            <person name="de Brujin I."/>
            <person name="Lundin D."/>
            <person name="Andersson A."/>
            <person name="Bertilsson S."/>
            <person name="Dopson M."/>
        </authorList>
    </citation>
    <scope>NUCLEOTIDE SEQUENCE</scope>
    <source>
        <strain evidence="2">TM448B02288</strain>
    </source>
</reference>
<evidence type="ECO:0000313" key="2">
    <source>
        <dbReference type="EMBL" id="QJI01086.1"/>
    </source>
</evidence>
<feature type="domain" description="Nuclease associated modular" evidence="1">
    <location>
        <begin position="5"/>
        <end position="21"/>
    </location>
</feature>
<accession>A0A6M3XXT8</accession>
<dbReference type="InterPro" id="IPR003611">
    <property type="entry name" value="NUMOD3"/>
</dbReference>
<dbReference type="Pfam" id="PF07460">
    <property type="entry name" value="NUMOD3"/>
    <property type="match status" value="1"/>
</dbReference>
<feature type="domain" description="Nuclease associated modular" evidence="1">
    <location>
        <begin position="22"/>
        <end position="38"/>
    </location>
</feature>
<sequence>MNQQKSYKLSKETRNKIRLGHLGKKHSDETRNKIRESLKKVYETPEMRQKMSNIAKHIRASLTEEQKAIRYGMEWRKKLSKSNIGENSHRWNGGTTPIIDRILKNFRYRIWRTEILKRDNYKCQMCRSTLKLHVHHKQNIRFIIKKYETELKSYNYEIPELWDISNGITLCTPCHGLTHNKKRITRKDHILLFLRKLNSIIEILPNYLQEELIQILHE</sequence>
<dbReference type="SMART" id="SM00496">
    <property type="entry name" value="IENR2"/>
    <property type="match status" value="2"/>
</dbReference>
<dbReference type="Gene3D" id="1.10.30.50">
    <property type="match status" value="1"/>
</dbReference>